<dbReference type="Proteomes" id="UP000254834">
    <property type="component" value="Chromosome"/>
</dbReference>
<accession>A0A345ZCN5</accession>
<gene>
    <name evidence="7" type="ORF">C0J27_04955</name>
</gene>
<feature type="transmembrane region" description="Helical" evidence="6">
    <location>
        <begin position="129"/>
        <end position="152"/>
    </location>
</feature>
<reference evidence="7 8" key="1">
    <citation type="submission" date="2017-12" db="EMBL/GenBank/DDBJ databases">
        <title>Chromulinavorax destructans is a abundant pathogen of dominant heterotrophic picoflagllates.</title>
        <authorList>
            <person name="Deeg C.M."/>
            <person name="Zimmer M."/>
            <person name="Suttle C.A."/>
        </authorList>
    </citation>
    <scope>NUCLEOTIDE SEQUENCE [LARGE SCALE GENOMIC DNA]</scope>
    <source>
        <strain evidence="7 8">SeV1</strain>
    </source>
</reference>
<dbReference type="PANTHER" id="PTHR32196">
    <property type="entry name" value="ABC TRANSPORTER PERMEASE PROTEIN YPHD-RELATED-RELATED"/>
    <property type="match status" value="1"/>
</dbReference>
<dbReference type="OrthoDB" id="5292432at2"/>
<dbReference type="InterPro" id="IPR001851">
    <property type="entry name" value="ABC_transp_permease"/>
</dbReference>
<proteinExistence type="predicted"/>
<feature type="transmembrane region" description="Helical" evidence="6">
    <location>
        <begin position="6"/>
        <end position="28"/>
    </location>
</feature>
<sequence length="281" mass="30182">MIELLQMLQGILERGLIFSFMAASMYIATRVIHFDNLSVEGAFGLGGAVTAYLLVAGYNPWVAFVCAGLIGVVSGIVTGLLHTKLKINALISGIVVTTGLFSIALKIASSNMTLGNKPTILSYLSSWSIVYTPFVILALIVTSIFVSIHWFLKTEVGYLLQAVGDTPQMLTNIGKNVDVYVMMGLAISNMLAAISGSLFVQYSGYFSIWASVGILIIGLAGMILAQTISSQFGLALVAGSIIYQAIIALTFELQFDQNWNKLITAVLIVVLIVINQSLQKK</sequence>
<dbReference type="GO" id="GO:0005886">
    <property type="term" value="C:plasma membrane"/>
    <property type="evidence" value="ECO:0007669"/>
    <property type="project" value="UniProtKB-SubCell"/>
</dbReference>
<dbReference type="EMBL" id="CP025544">
    <property type="protein sequence ID" value="AXK61052.1"/>
    <property type="molecule type" value="Genomic_DNA"/>
</dbReference>
<feature type="transmembrane region" description="Helical" evidence="6">
    <location>
        <begin position="206"/>
        <end position="225"/>
    </location>
</feature>
<comment type="subcellular location">
    <subcellularLocation>
        <location evidence="1">Cell membrane</location>
        <topology evidence="1">Multi-pass membrane protein</topology>
    </subcellularLocation>
</comment>
<name>A0A345ZCN5_9BACT</name>
<evidence type="ECO:0000256" key="1">
    <source>
        <dbReference type="ARBA" id="ARBA00004651"/>
    </source>
</evidence>
<evidence type="ECO:0008006" key="9">
    <source>
        <dbReference type="Google" id="ProtNLM"/>
    </source>
</evidence>
<protein>
    <recommendedName>
        <fullName evidence="9">ABC transporter permease</fullName>
    </recommendedName>
</protein>
<keyword evidence="8" id="KW-1185">Reference proteome</keyword>
<dbReference type="GO" id="GO:0022857">
    <property type="term" value="F:transmembrane transporter activity"/>
    <property type="evidence" value="ECO:0007669"/>
    <property type="project" value="InterPro"/>
</dbReference>
<evidence type="ECO:0000256" key="5">
    <source>
        <dbReference type="ARBA" id="ARBA00023136"/>
    </source>
</evidence>
<evidence type="ECO:0000256" key="2">
    <source>
        <dbReference type="ARBA" id="ARBA00022475"/>
    </source>
</evidence>
<keyword evidence="5 6" id="KW-0472">Membrane</keyword>
<dbReference type="CDD" id="cd06574">
    <property type="entry name" value="TM_PBP1_branched-chain-AA_like"/>
    <property type="match status" value="1"/>
</dbReference>
<keyword evidence="2" id="KW-1003">Cell membrane</keyword>
<feature type="transmembrane region" description="Helical" evidence="6">
    <location>
        <begin position="37"/>
        <end position="55"/>
    </location>
</feature>
<dbReference type="Pfam" id="PF02653">
    <property type="entry name" value="BPD_transp_2"/>
    <property type="match status" value="1"/>
</dbReference>
<feature type="transmembrane region" description="Helical" evidence="6">
    <location>
        <begin position="61"/>
        <end position="82"/>
    </location>
</feature>
<evidence type="ECO:0000313" key="8">
    <source>
        <dbReference type="Proteomes" id="UP000254834"/>
    </source>
</evidence>
<organism evidence="7 8">
    <name type="scientific">Candidatus Chromulinivorax destructor</name>
    <dbReference type="NCBI Taxonomy" id="2066483"/>
    <lineage>
        <taxon>Bacteria</taxon>
        <taxon>Candidatus Babelota</taxon>
        <taxon>Candidatus Babeliae</taxon>
        <taxon>Candidatus Babeliales</taxon>
        <taxon>Candidatus Chromulinivoraceae</taxon>
        <taxon>Candidatus Chromulinivorax</taxon>
    </lineage>
</organism>
<dbReference type="KEGG" id="cdes:C0J27_04955"/>
<evidence type="ECO:0000313" key="7">
    <source>
        <dbReference type="EMBL" id="AXK61052.1"/>
    </source>
</evidence>
<dbReference type="PANTHER" id="PTHR32196:SF69">
    <property type="entry name" value="BRANCHED-CHAIN AMINO ACID TRANSPORT SYSTEM, PERMEASE PROTEIN"/>
    <property type="match status" value="1"/>
</dbReference>
<dbReference type="AlphaFoldDB" id="A0A345ZCN5"/>
<evidence type="ECO:0000256" key="6">
    <source>
        <dbReference type="SAM" id="Phobius"/>
    </source>
</evidence>
<feature type="transmembrane region" description="Helical" evidence="6">
    <location>
        <begin position="232"/>
        <end position="253"/>
    </location>
</feature>
<keyword evidence="4 6" id="KW-1133">Transmembrane helix</keyword>
<feature type="transmembrane region" description="Helical" evidence="6">
    <location>
        <begin position="179"/>
        <end position="200"/>
    </location>
</feature>
<dbReference type="RefSeq" id="WP_115586067.1">
    <property type="nucleotide sequence ID" value="NZ_CP025544.1"/>
</dbReference>
<feature type="transmembrane region" description="Helical" evidence="6">
    <location>
        <begin position="89"/>
        <end position="109"/>
    </location>
</feature>
<evidence type="ECO:0000256" key="4">
    <source>
        <dbReference type="ARBA" id="ARBA00022989"/>
    </source>
</evidence>
<evidence type="ECO:0000256" key="3">
    <source>
        <dbReference type="ARBA" id="ARBA00022692"/>
    </source>
</evidence>
<keyword evidence="3 6" id="KW-0812">Transmembrane</keyword>
<feature type="transmembrane region" description="Helical" evidence="6">
    <location>
        <begin position="259"/>
        <end position="278"/>
    </location>
</feature>